<evidence type="ECO:0000256" key="1">
    <source>
        <dbReference type="SAM" id="Coils"/>
    </source>
</evidence>
<dbReference type="RefSeq" id="XP_009821769.1">
    <property type="nucleotide sequence ID" value="XM_009823467.1"/>
</dbReference>
<dbReference type="AlphaFoldDB" id="W4HDH4"/>
<feature type="region of interest" description="Disordered" evidence="2">
    <location>
        <begin position="106"/>
        <end position="134"/>
    </location>
</feature>
<protein>
    <submittedName>
        <fullName evidence="3">Uncharacterized protein</fullName>
    </submittedName>
</protein>
<evidence type="ECO:0000256" key="2">
    <source>
        <dbReference type="SAM" id="MobiDB-lite"/>
    </source>
</evidence>
<feature type="coiled-coil region" evidence="1">
    <location>
        <begin position="71"/>
        <end position="98"/>
    </location>
</feature>
<proteinExistence type="predicted"/>
<keyword evidence="1" id="KW-0175">Coiled coil</keyword>
<name>W4HDH4_APHAT</name>
<dbReference type="OrthoDB" id="72337at2759"/>
<dbReference type="EMBL" id="KI913114">
    <property type="protein sequence ID" value="ETV89369.1"/>
    <property type="molecule type" value="Genomic_DNA"/>
</dbReference>
<feature type="compositionally biased region" description="Polar residues" evidence="2">
    <location>
        <begin position="728"/>
        <end position="746"/>
    </location>
</feature>
<gene>
    <name evidence="3" type="ORF">H257_00677</name>
</gene>
<dbReference type="GeneID" id="20802673"/>
<sequence>MSGGGGNPVSMQWKYPPDLLFNDESLLDIILGLRTKIELLEKNEMGTGEIPQWLVDAMQNIANNSEAMVECQSLKDQLKYMKQNIDALQKDIVILRRDVVAAKTLSKRRGGVSRGGDDEPDRSEQSSRRGSVLSAEIRRGITVAGINSTNDTIHNGNAMPTIVGGGDTSQPNTSRQPSSVAEEAMKLTVALQGPSDGGQAISSAAMEQLLEPVVHSIERQKEEFAVMRENSQAAKDSVMRLQAEMKRRDALIQARNSKHEAGVKILMDKLNHDLRACVTHNEMIGFEQKIIVLQKQEVSRLTDEFSALFGRVQEDLYMVRSSQEDINSAQAEAVQTNQSKIQVLNERQDESQRNQDRFARTTEELKRNIQSEHQQIQTIVTQYGVMKDKLQALAEKQAKTEVFCSDMSQALENVNMSKVKSDENLKLVIHQRAESLYNEIKRIDDVLESCSLATMADDMKFCTEKLGVVGTLADDNKKRISTVEVKMADNETIYNTNFSNIYEGMEKARKESVEALRRETTRIGVKLVEHGDVQAQLGKFITDVKTEAERNFAAMRTKHENHELETDAMRANTESALQNLKEKIFFCEEANLALRAASDTMQLETKSAFQTINTENKSMHTILDSMNLTFEDVGHKQASIEKQLDVLQHDFRCEITVTTAKLSEAVAKEGQRTEALYAAFAEKQAKFAEIVAKSSTRNMPIASVNKELDKLCDAIVSECWKFEISPRQEGQSGTPTRGDNNGSSRKQFSERQQVWVVKNCQFFADLICAKAEYDVMRSYSNKETKTQGALEAKMLRMQSEILEKLQLRIEAKVSNNKNCGEQFDRSTLERREVFIETIQNLTDGALARRTLVGGGVSSEDSTAGRGSVMTLDGSLSCVESVRLQGTGRPSTNGFESPSSRAKKRLSDVGARLDSTSTGDSGPGGRRMIQSPHANSPFVFRGGFRIPNRNTGLNAVSDAYRELHAEDENATDEIESNDQGIIHGELSMTPSVSLPAL</sequence>
<reference evidence="3" key="1">
    <citation type="submission" date="2013-12" db="EMBL/GenBank/DDBJ databases">
        <title>The Genome Sequence of Aphanomyces astaci APO3.</title>
        <authorList>
            <consortium name="The Broad Institute Genomics Platform"/>
            <person name="Russ C."/>
            <person name="Tyler B."/>
            <person name="van West P."/>
            <person name="Dieguez-Uribeondo J."/>
            <person name="Young S.K."/>
            <person name="Zeng Q."/>
            <person name="Gargeya S."/>
            <person name="Fitzgerald M."/>
            <person name="Abouelleil A."/>
            <person name="Alvarado L."/>
            <person name="Chapman S.B."/>
            <person name="Gainer-Dewar J."/>
            <person name="Goldberg J."/>
            <person name="Griggs A."/>
            <person name="Gujja S."/>
            <person name="Hansen M."/>
            <person name="Howarth C."/>
            <person name="Imamovic A."/>
            <person name="Ireland A."/>
            <person name="Larimer J."/>
            <person name="McCowan C."/>
            <person name="Murphy C."/>
            <person name="Pearson M."/>
            <person name="Poon T.W."/>
            <person name="Priest M."/>
            <person name="Roberts A."/>
            <person name="Saif S."/>
            <person name="Shea T."/>
            <person name="Sykes S."/>
            <person name="Wortman J."/>
            <person name="Nusbaum C."/>
            <person name="Birren B."/>
        </authorList>
    </citation>
    <scope>NUCLEOTIDE SEQUENCE [LARGE SCALE GENOMIC DNA]</scope>
    <source>
        <strain evidence="3">APO3</strain>
    </source>
</reference>
<organism evidence="3">
    <name type="scientific">Aphanomyces astaci</name>
    <name type="common">Crayfish plague agent</name>
    <dbReference type="NCBI Taxonomy" id="112090"/>
    <lineage>
        <taxon>Eukaryota</taxon>
        <taxon>Sar</taxon>
        <taxon>Stramenopiles</taxon>
        <taxon>Oomycota</taxon>
        <taxon>Saprolegniomycetes</taxon>
        <taxon>Saprolegniales</taxon>
        <taxon>Verrucalvaceae</taxon>
        <taxon>Aphanomyces</taxon>
    </lineage>
</organism>
<feature type="region of interest" description="Disordered" evidence="2">
    <location>
        <begin position="884"/>
        <end position="934"/>
    </location>
</feature>
<dbReference type="VEuPathDB" id="FungiDB:H257_00677"/>
<feature type="region of interest" description="Disordered" evidence="2">
    <location>
        <begin position="727"/>
        <end position="746"/>
    </location>
</feature>
<evidence type="ECO:0000313" key="3">
    <source>
        <dbReference type="EMBL" id="ETV89369.1"/>
    </source>
</evidence>
<accession>W4HDH4</accession>
<feature type="compositionally biased region" description="Polar residues" evidence="2">
    <location>
        <begin position="887"/>
        <end position="899"/>
    </location>
</feature>